<accession>A0A6S7FUB9</accession>
<dbReference type="InterPro" id="IPR012337">
    <property type="entry name" value="RNaseH-like_sf"/>
</dbReference>
<feature type="region of interest" description="Disordered" evidence="1">
    <location>
        <begin position="296"/>
        <end position="318"/>
    </location>
</feature>
<dbReference type="Pfam" id="PF14291">
    <property type="entry name" value="DUF4371"/>
    <property type="match status" value="1"/>
</dbReference>
<reference evidence="2" key="1">
    <citation type="submission" date="2020-04" db="EMBL/GenBank/DDBJ databases">
        <authorList>
            <person name="Alioto T."/>
            <person name="Alioto T."/>
            <person name="Gomez Garrido J."/>
        </authorList>
    </citation>
    <scope>NUCLEOTIDE SEQUENCE</scope>
    <source>
        <strain evidence="2">A484AB</strain>
    </source>
</reference>
<dbReference type="InterPro" id="IPR025398">
    <property type="entry name" value="DUF4371"/>
</dbReference>
<dbReference type="InterPro" id="IPR006580">
    <property type="entry name" value="Znf_TTF"/>
</dbReference>
<dbReference type="InterPro" id="IPR008906">
    <property type="entry name" value="HATC_C_dom"/>
</dbReference>
<dbReference type="SUPFAM" id="SSF53098">
    <property type="entry name" value="Ribonuclease H-like"/>
    <property type="match status" value="1"/>
</dbReference>
<comment type="caution">
    <text evidence="2">The sequence shown here is derived from an EMBL/GenBank/DDBJ whole genome shotgun (WGS) entry which is preliminary data.</text>
</comment>
<proteinExistence type="predicted"/>
<dbReference type="SMART" id="SM00597">
    <property type="entry name" value="ZnF_TTF"/>
    <property type="match status" value="1"/>
</dbReference>
<sequence>METFKPPSALNLTGNLRENWRRWIQRFELFLTASGKVKETEKVQCAILLHLIGDEALEIYNTFTFGEGEDRDKLSVLKKKFEDYVNPRKNTVFERYKFWECKQQEGETIDQFITELKTRANSCEFGDQTDSMIRDRTLFGVSDIRLKERLLRESSELTLEKAASLCRAAEESAKQLKELRKQNVDPTEPEVHVVKKPTRGCRHEKGFVCRHKTFGKYIFGERIQSTSEFKLFVQLYQLKTPASEVKEASHPGPRGSLIGSKRWLQQAIDIVINRSFDFRTNHLTLLPLHGENGKWNTKDTIQHPNKRGPIKRTSGKGKTNTLSNQEIDLAMAVNFATTKEDASDGNNFSFSISPFGTQYKLFKRAFQSAWFDRFLWIHYVVVNDAAFCFSCIKAASQNLITSSKIEQAFVTEGFRNWKKACEKNCGFYKHQQSDCHLEAAERYQYATSGEDIGSVLSSEYEQKKETNRKILLRILSNVRYLARQSLPSRGNWNQEYGSEHNSNFHQMLLVRAEEDPEIVQWLKRKQNKFTSPEIQNEMIQVSFSIYTDMQQEIASNIRSSVFYTVMADKTADVSNKEQLVICIRWVDDYLTAHEDFIGMHPIKRTTADVIVHVLKDVLLRMNFRIEDARGQCYDGAATMSGTKTGVATQFKSLNEKMLFTHCYGHALNLAIKDTCFKVDCLKETFETVYKICNLVEKSPQRDTKLMDLRDEFENESKGVHSFCPTRWTVRGETLKSVIDNHNELLELWTWSLSVLKDTGMKARIIGVKGQAVAAKVLETLRKDRNDERFAMFWQTLMRRKENFPEIADPDGSTGHFFETAEDHYRKIFYEAYENVINRIEARFDQKDFKIYVNLQEVLLRSFNGIDNTDKLEKTVAMYKGDFDQFCLEAQLKLLPSIAQNAGYQVGKIDIADALKILRNLDRGEKLLLSEVIILAKLVIVAPATNAVSERSFSALKRLKTYLRSTTGDNRLNHLMMIHVHQDRTDEFDLRTIANEFIAANENRKRVFGFFKD</sequence>
<dbReference type="PANTHER" id="PTHR45749:SF21">
    <property type="entry name" value="DUF4371 DOMAIN-CONTAINING PROTEIN"/>
    <property type="match status" value="1"/>
</dbReference>
<dbReference type="Proteomes" id="UP001152795">
    <property type="component" value="Unassembled WGS sequence"/>
</dbReference>
<dbReference type="AlphaFoldDB" id="A0A6S7FUB9"/>
<dbReference type="Pfam" id="PF05699">
    <property type="entry name" value="Dimer_Tnp_hAT"/>
    <property type="match status" value="1"/>
</dbReference>
<organism evidence="2 3">
    <name type="scientific">Paramuricea clavata</name>
    <name type="common">Red gorgonian</name>
    <name type="synonym">Violescent sea-whip</name>
    <dbReference type="NCBI Taxonomy" id="317549"/>
    <lineage>
        <taxon>Eukaryota</taxon>
        <taxon>Metazoa</taxon>
        <taxon>Cnidaria</taxon>
        <taxon>Anthozoa</taxon>
        <taxon>Octocorallia</taxon>
        <taxon>Malacalcyonacea</taxon>
        <taxon>Plexauridae</taxon>
        <taxon>Paramuricea</taxon>
    </lineage>
</organism>
<feature type="compositionally biased region" description="Basic residues" evidence="1">
    <location>
        <begin position="304"/>
        <end position="315"/>
    </location>
</feature>
<evidence type="ECO:0000256" key="1">
    <source>
        <dbReference type="SAM" id="MobiDB-lite"/>
    </source>
</evidence>
<protein>
    <submittedName>
        <fullName evidence="2">Zinc finger MYM-type 1-like</fullName>
    </submittedName>
</protein>
<evidence type="ECO:0000313" key="2">
    <source>
        <dbReference type="EMBL" id="CAB3979759.1"/>
    </source>
</evidence>
<dbReference type="GO" id="GO:0046983">
    <property type="term" value="F:protein dimerization activity"/>
    <property type="evidence" value="ECO:0007669"/>
    <property type="project" value="InterPro"/>
</dbReference>
<gene>
    <name evidence="2" type="ORF">PACLA_8A008018</name>
</gene>
<keyword evidence="3" id="KW-1185">Reference proteome</keyword>
<name>A0A6S7FUB9_PARCT</name>
<evidence type="ECO:0000313" key="3">
    <source>
        <dbReference type="Proteomes" id="UP001152795"/>
    </source>
</evidence>
<dbReference type="PANTHER" id="PTHR45749">
    <property type="match status" value="1"/>
</dbReference>
<dbReference type="EMBL" id="CACRXK020000225">
    <property type="protein sequence ID" value="CAB3979759.1"/>
    <property type="molecule type" value="Genomic_DNA"/>
</dbReference>
<dbReference type="OrthoDB" id="5956247at2759"/>